<evidence type="ECO:0000313" key="2">
    <source>
        <dbReference type="EMBL" id="RMX42287.1"/>
    </source>
</evidence>
<evidence type="ECO:0000256" key="1">
    <source>
        <dbReference type="SAM" id="MobiDB-lite"/>
    </source>
</evidence>
<sequence length="229" mass="24499">MLGGLENNSLYVAWPLHEAGLANGEHIGLPGDEAEGDAGTEDAGVGSGVGSLSEEKSDSDNGNVLSGHGGTGGQTSSSFKDFSDLSVEEDLRCGSLESEKERWNFSMDDTSVGVVVVVADGDKDDAGGLIMIHLWKRRAEAGWWHRLSEVWGRAGSGSRGGRRRHHSGKGQTPCTFLQLGSCWSHPAAVMLQSAAEEIIIAPDLPFNIYNLRLKPRPAQRKEAPVEIIH</sequence>
<gene>
    <name evidence="2" type="ORF">pdam_00009832</name>
</gene>
<evidence type="ECO:0000313" key="3">
    <source>
        <dbReference type="Proteomes" id="UP000275408"/>
    </source>
</evidence>
<accession>A0A3M6TLG6</accession>
<comment type="caution">
    <text evidence="2">The sequence shown here is derived from an EMBL/GenBank/DDBJ whole genome shotgun (WGS) entry which is preliminary data.</text>
</comment>
<protein>
    <submittedName>
        <fullName evidence="2">Uncharacterized protein</fullName>
    </submittedName>
</protein>
<dbReference type="EMBL" id="RCHS01003379">
    <property type="protein sequence ID" value="RMX42287.1"/>
    <property type="molecule type" value="Genomic_DNA"/>
</dbReference>
<organism evidence="2 3">
    <name type="scientific">Pocillopora damicornis</name>
    <name type="common">Cauliflower coral</name>
    <name type="synonym">Millepora damicornis</name>
    <dbReference type="NCBI Taxonomy" id="46731"/>
    <lineage>
        <taxon>Eukaryota</taxon>
        <taxon>Metazoa</taxon>
        <taxon>Cnidaria</taxon>
        <taxon>Anthozoa</taxon>
        <taxon>Hexacorallia</taxon>
        <taxon>Scleractinia</taxon>
        <taxon>Astrocoeniina</taxon>
        <taxon>Pocilloporidae</taxon>
        <taxon>Pocillopora</taxon>
    </lineage>
</organism>
<proteinExistence type="predicted"/>
<feature type="region of interest" description="Disordered" evidence="1">
    <location>
        <begin position="25"/>
        <end position="80"/>
    </location>
</feature>
<name>A0A3M6TLG6_POCDA</name>
<dbReference type="Proteomes" id="UP000275408">
    <property type="component" value="Unassembled WGS sequence"/>
</dbReference>
<keyword evidence="3" id="KW-1185">Reference proteome</keyword>
<reference evidence="2 3" key="1">
    <citation type="journal article" date="2018" name="Sci. Rep.">
        <title>Comparative analysis of the Pocillopora damicornis genome highlights role of immune system in coral evolution.</title>
        <authorList>
            <person name="Cunning R."/>
            <person name="Bay R.A."/>
            <person name="Gillette P."/>
            <person name="Baker A.C."/>
            <person name="Traylor-Knowles N."/>
        </authorList>
    </citation>
    <scope>NUCLEOTIDE SEQUENCE [LARGE SCALE GENOMIC DNA]</scope>
    <source>
        <strain evidence="2">RSMAS</strain>
        <tissue evidence="2">Whole animal</tissue>
    </source>
</reference>
<dbReference type="AlphaFoldDB" id="A0A3M6TLG6"/>